<dbReference type="SUPFAM" id="SSF49562">
    <property type="entry name" value="C2 domain (Calcium/lipid-binding domain, CaLB)"/>
    <property type="match status" value="1"/>
</dbReference>
<dbReference type="RefSeq" id="XP_015283024.1">
    <property type="nucleotide sequence ID" value="XM_015427538.1"/>
</dbReference>
<evidence type="ECO:0000256" key="2">
    <source>
        <dbReference type="ARBA" id="ARBA00004613"/>
    </source>
</evidence>
<evidence type="ECO:0000259" key="10">
    <source>
        <dbReference type="PROSITE" id="PS50004"/>
    </source>
</evidence>
<evidence type="ECO:0000256" key="6">
    <source>
        <dbReference type="ARBA" id="ARBA00022852"/>
    </source>
</evidence>
<keyword evidence="5 9" id="KW-0732">Signal</keyword>
<evidence type="ECO:0000256" key="5">
    <source>
        <dbReference type="ARBA" id="ARBA00022729"/>
    </source>
</evidence>
<gene>
    <name evidence="13" type="primary">LOC107124147</name>
</gene>
<organism evidence="12 13">
    <name type="scientific">Gekko japonicus</name>
    <name type="common">Schlegel's Japanese gecko</name>
    <dbReference type="NCBI Taxonomy" id="146911"/>
    <lineage>
        <taxon>Eukaryota</taxon>
        <taxon>Metazoa</taxon>
        <taxon>Chordata</taxon>
        <taxon>Craniata</taxon>
        <taxon>Vertebrata</taxon>
        <taxon>Euteleostomi</taxon>
        <taxon>Lepidosauria</taxon>
        <taxon>Squamata</taxon>
        <taxon>Bifurcata</taxon>
        <taxon>Gekkota</taxon>
        <taxon>Gekkonidae</taxon>
        <taxon>Gekkoninae</taxon>
        <taxon>Gekko</taxon>
    </lineage>
</organism>
<keyword evidence="7" id="KW-0472">Membrane</keyword>
<keyword evidence="4" id="KW-0964">Secreted</keyword>
<dbReference type="SMART" id="SM00457">
    <property type="entry name" value="MACPF"/>
    <property type="match status" value="1"/>
</dbReference>
<protein>
    <submittedName>
        <fullName evidence="13">Perforin-1-like</fullName>
    </submittedName>
</protein>
<feature type="domain" description="C2" evidence="10">
    <location>
        <begin position="386"/>
        <end position="509"/>
    </location>
</feature>
<evidence type="ECO:0000256" key="1">
    <source>
        <dbReference type="ARBA" id="ARBA00004370"/>
    </source>
</evidence>
<dbReference type="PANTHER" id="PTHR46096:SF3">
    <property type="entry name" value="PERFORIN-1"/>
    <property type="match status" value="1"/>
</dbReference>
<keyword evidence="8" id="KW-1015">Disulfide bond</keyword>
<feature type="chain" id="PRO_5046844471" evidence="9">
    <location>
        <begin position="25"/>
        <end position="535"/>
    </location>
</feature>
<dbReference type="SMART" id="SM00239">
    <property type="entry name" value="C2"/>
    <property type="match status" value="1"/>
</dbReference>
<dbReference type="InterPro" id="IPR052784">
    <property type="entry name" value="Perforin-1_pore-forming"/>
</dbReference>
<feature type="domain" description="MACPF" evidence="11">
    <location>
        <begin position="31"/>
        <end position="363"/>
    </location>
</feature>
<dbReference type="PRINTS" id="PR00764">
    <property type="entry name" value="COMPLEMENTC9"/>
</dbReference>
<feature type="signal peptide" evidence="9">
    <location>
        <begin position="1"/>
        <end position="24"/>
    </location>
</feature>
<accession>A0ABM1LAN7</accession>
<dbReference type="PROSITE" id="PS51412">
    <property type="entry name" value="MACPF_2"/>
    <property type="match status" value="1"/>
</dbReference>
<comment type="subcellular location">
    <subcellularLocation>
        <location evidence="1">Membrane</location>
    </subcellularLocation>
    <subcellularLocation>
        <location evidence="2">Secreted</location>
    </subcellularLocation>
</comment>
<dbReference type="PROSITE" id="PS50004">
    <property type="entry name" value="C2"/>
    <property type="match status" value="1"/>
</dbReference>
<dbReference type="InterPro" id="IPR035892">
    <property type="entry name" value="C2_domain_sf"/>
</dbReference>
<dbReference type="Gene3D" id="2.60.40.150">
    <property type="entry name" value="C2 domain"/>
    <property type="match status" value="1"/>
</dbReference>
<evidence type="ECO:0000259" key="11">
    <source>
        <dbReference type="PROSITE" id="PS51412"/>
    </source>
</evidence>
<dbReference type="Proteomes" id="UP000694871">
    <property type="component" value="Unplaced"/>
</dbReference>
<evidence type="ECO:0000256" key="7">
    <source>
        <dbReference type="ARBA" id="ARBA00023136"/>
    </source>
</evidence>
<evidence type="ECO:0000313" key="13">
    <source>
        <dbReference type="RefSeq" id="XP_015283024.1"/>
    </source>
</evidence>
<evidence type="ECO:0000256" key="9">
    <source>
        <dbReference type="SAM" id="SignalP"/>
    </source>
</evidence>
<name>A0ABM1LAN7_GEKJA</name>
<dbReference type="PROSITE" id="PS00279">
    <property type="entry name" value="MACPF_1"/>
    <property type="match status" value="1"/>
</dbReference>
<dbReference type="InterPro" id="IPR020863">
    <property type="entry name" value="MACPF_CS"/>
</dbReference>
<dbReference type="InterPro" id="IPR020864">
    <property type="entry name" value="MACPF"/>
</dbReference>
<dbReference type="GeneID" id="107124147"/>
<dbReference type="InterPro" id="IPR000008">
    <property type="entry name" value="C2_dom"/>
</dbReference>
<proteinExistence type="inferred from homology"/>
<evidence type="ECO:0000256" key="8">
    <source>
        <dbReference type="ARBA" id="ARBA00023157"/>
    </source>
</evidence>
<comment type="similarity">
    <text evidence="3">Belongs to the complement C6/C7/C8/C9 family.</text>
</comment>
<sequence length="535" mass="60890">MSRLSFFFLAASFEFLSLLRPTASGHCQAFSSDECQKSTSFVPGHNLIGKGLDITTLSRKGASVVDTSQWRGANGTCNLCRNPLMDGEMQRLPLEAVDWEVYSKCQDQAAASVEHSMLDVANAMTAEVTNDWQADLGLPMIQAAFGGSQSRIILRAHKYSQRDSYSFIKHETYCENYQLRLLSSPSLLASHFSHDVSSLPEEYRRMEYQRLIDIYGTHYISQVKLGAQRRHLFAVRNCEAVLNGFTAFDLKNCLNMNSSLGWFWKNHFYSSKCHQLWRDDIKGNLRGTFVKWHTAVMGGSEAEKVLFAGGQHSLEWMRSAKRHPDVVSYSLTPLHTLLKQSEPRRKALKQAISDYITERALRRSCDGQCPYNGFRSREDHCTCMCHTNNLNNNMCCAREWGKARLKFYIRRAANLWGDPFGAADAYVRVLFQGRTKRTRVIDGNNSPQWHETLDFGTVTLAHYNTYKLEVWDSDHWEDDLLDRFLGEMKAGGTYECKGYLDYGHIEFSYTLECAPTLGGPSCQTYIPLKRPASSS</sequence>
<dbReference type="InterPro" id="IPR001862">
    <property type="entry name" value="MAC_perforin"/>
</dbReference>
<evidence type="ECO:0000313" key="12">
    <source>
        <dbReference type="Proteomes" id="UP000694871"/>
    </source>
</evidence>
<evidence type="ECO:0000256" key="4">
    <source>
        <dbReference type="ARBA" id="ARBA00022525"/>
    </source>
</evidence>
<dbReference type="Pfam" id="PF00168">
    <property type="entry name" value="C2"/>
    <property type="match status" value="1"/>
</dbReference>
<keyword evidence="12" id="KW-1185">Reference proteome</keyword>
<dbReference type="PANTHER" id="PTHR46096">
    <property type="entry name" value="PERFORIN-1"/>
    <property type="match status" value="1"/>
</dbReference>
<keyword evidence="6" id="KW-0204">Cytolysis</keyword>
<dbReference type="Pfam" id="PF01823">
    <property type="entry name" value="MACPF"/>
    <property type="match status" value="1"/>
</dbReference>
<evidence type="ECO:0000256" key="3">
    <source>
        <dbReference type="ARBA" id="ARBA00009214"/>
    </source>
</evidence>
<reference evidence="13" key="1">
    <citation type="submission" date="2025-08" db="UniProtKB">
        <authorList>
            <consortium name="RefSeq"/>
        </authorList>
    </citation>
    <scope>IDENTIFICATION</scope>
</reference>